<reference evidence="1" key="1">
    <citation type="journal article" date="2014" name="Front. Microbiol.">
        <title>High frequency of phylogenetically diverse reductive dehalogenase-homologous genes in deep subseafloor sedimentary metagenomes.</title>
        <authorList>
            <person name="Kawai M."/>
            <person name="Futagami T."/>
            <person name="Toyoda A."/>
            <person name="Takaki Y."/>
            <person name="Nishi S."/>
            <person name="Hori S."/>
            <person name="Arai W."/>
            <person name="Tsubouchi T."/>
            <person name="Morono Y."/>
            <person name="Uchiyama I."/>
            <person name="Ito T."/>
            <person name="Fujiyama A."/>
            <person name="Inagaki F."/>
            <person name="Takami H."/>
        </authorList>
    </citation>
    <scope>NUCLEOTIDE SEQUENCE</scope>
    <source>
        <strain evidence="1">Expedition CK06-06</strain>
    </source>
</reference>
<sequence>MLQEEECNPDTAIPGLEEELKELKKLQEELFVKLMLDIRSCIDDPGTCNCEDVSDTSEKAKCEKMIALAVQCEYKDDQEACSQMLSLRPPAESFVPDFLIDLFRKKSYMIDYDIEKSDVPPECYNENTKPECEQYRHLKEISAKCWDKEGNWDEEECGGPKEKEVTMQESIPQCYDENNNFLEEKCG</sequence>
<protein>
    <submittedName>
        <fullName evidence="1">Uncharacterized protein</fullName>
    </submittedName>
</protein>
<gene>
    <name evidence="1" type="ORF">S12H4_56856</name>
</gene>
<accession>X1VRQ5</accession>
<feature type="non-terminal residue" evidence="1">
    <location>
        <position position="187"/>
    </location>
</feature>
<evidence type="ECO:0000313" key="1">
    <source>
        <dbReference type="EMBL" id="GAJ19696.1"/>
    </source>
</evidence>
<organism evidence="1">
    <name type="scientific">marine sediment metagenome</name>
    <dbReference type="NCBI Taxonomy" id="412755"/>
    <lineage>
        <taxon>unclassified sequences</taxon>
        <taxon>metagenomes</taxon>
        <taxon>ecological metagenomes</taxon>
    </lineage>
</organism>
<name>X1VRQ5_9ZZZZ</name>
<dbReference type="EMBL" id="BARW01036674">
    <property type="protein sequence ID" value="GAJ19696.1"/>
    <property type="molecule type" value="Genomic_DNA"/>
</dbReference>
<comment type="caution">
    <text evidence="1">The sequence shown here is derived from an EMBL/GenBank/DDBJ whole genome shotgun (WGS) entry which is preliminary data.</text>
</comment>
<proteinExistence type="predicted"/>
<dbReference type="AlphaFoldDB" id="X1VRQ5"/>